<dbReference type="EMBL" id="AUSV01000133">
    <property type="protein sequence ID" value="ESP90834.1"/>
    <property type="molecule type" value="Genomic_DNA"/>
</dbReference>
<dbReference type="Gene3D" id="2.60.40.3010">
    <property type="match status" value="1"/>
</dbReference>
<dbReference type="PATRIC" id="fig|1353533.3.peg.4644"/>
<evidence type="ECO:0000313" key="2">
    <source>
        <dbReference type="EMBL" id="ESP90834.1"/>
    </source>
</evidence>
<feature type="region of interest" description="Disordered" evidence="1">
    <location>
        <begin position="25"/>
        <end position="69"/>
    </location>
</feature>
<sequence>MYTKKHYKMPILASAIASIMLTGCGSSESHEEPKNNNQTIVDQGVTPTAPDKATPQPAPDNQTPEPTPPVVTISGPSDVQEKAAFSLTLSAQDDGEIKSIAWTHDASIDLEKVTDNTGNATFTVPDINQDHVVNFTVTVIDDEDEKVEQVHTVNINRITESLTVQGVVTDSPIQHAKVQLVAGEQHVDVIANEKGEYLATIEVDETEVDEMLKIVALGSDAQPEVEFVSQLGTIGALKAQAGDDGVLNNEENFSVNVTNVTTAEYALLQRTGIDLVSDERLNDALQAVDGESMLTLATLIKVIVDSENYSLPEGVSSTLALVSNEEKASEFEQMVKSSNSAYFSEVKKQILDDKNLTSNAVVSLQGDYLLYQSKYYNTSAYHLSLDENGQGKFVAETAVAVSKLSLIDGLSVMELEEPVTLYTSRRVKRDENGAEVVDEQGNRVYASVVHKSSKLSIDTLRASNGSSIIELNTHTQEFVDGELNQEAQLDTLDIYRLMDKQSIPSLTADEVAGKTWLIQLFDRDFVSQDQTIKRYMFNEDGSVTSNIAGETATWQLQGNALVVSIESGEGAKVLQLWPTNAGSIGVTLVAKETHKVDDENERSVSYGGIMVAKQSDLTVTAEQIAGRWTGFIGRTQALHELRISEKLDVRVGASGSTRYRHGKLENNHFYREYFRDNLFRVCEQVTEGCELTAYMEYEFLAVEGSDYLVYRRMVEQVGTEQEGQTREGIYHYIYTPEYTYKQFSSEMLSDFTRFYVESEMGSSPTIEISREQGFNNDEFISTITRNNASYPVQIVNGLLQYSDGDTEMQVSLLEETDNFISVCVYELEAGCSDDKHQTWYTKPGAVPRQRSHLLDTTQFNSKHYSIEQMINGKVAFRRTSSTEWDMDYALSNGKISLTGAPVTDIPDYFLEVLSKVEIEEQNENVVLTVTTDRYSDGQLSEQTTTEEVLSKIDAKQGLNVSKDEIIGTWSVEKYYEFGNELSTYHFEDGVGYSLSENGNRSEFTWDIDGNVLTLTFDFPWVYRFTLTKKVSDGFQLIHQMGDLHQLSYYATYFNHGAVSKMTKQ</sequence>
<dbReference type="GeneID" id="29919063"/>
<protein>
    <submittedName>
        <fullName evidence="2">Uncharacterized protein</fullName>
    </submittedName>
</protein>
<evidence type="ECO:0000256" key="1">
    <source>
        <dbReference type="SAM" id="MobiDB-lite"/>
    </source>
</evidence>
<reference evidence="2 3" key="1">
    <citation type="submission" date="2013-07" db="EMBL/GenBank/DDBJ databases">
        <title>Draft genome sequence of Pseudoalteromonas luteoviolacea 2ta16.</title>
        <authorList>
            <person name="Allen E.E."/>
            <person name="Azam F."/>
            <person name="Podell S."/>
        </authorList>
    </citation>
    <scope>NUCLEOTIDE SEQUENCE [LARGE SCALE GENOMIC DNA]</scope>
    <source>
        <strain evidence="2 3">2ta16</strain>
    </source>
</reference>
<dbReference type="RefSeq" id="WP_023401480.1">
    <property type="nucleotide sequence ID" value="NZ_AUSV01000133.1"/>
</dbReference>
<gene>
    <name evidence="2" type="ORF">PL2TA16_01225</name>
</gene>
<dbReference type="PROSITE" id="PS51257">
    <property type="entry name" value="PROKAR_LIPOPROTEIN"/>
    <property type="match status" value="1"/>
</dbReference>
<dbReference type="Proteomes" id="UP000017820">
    <property type="component" value="Unassembled WGS sequence"/>
</dbReference>
<comment type="caution">
    <text evidence="2">The sequence shown here is derived from an EMBL/GenBank/DDBJ whole genome shotgun (WGS) entry which is preliminary data.</text>
</comment>
<evidence type="ECO:0000313" key="3">
    <source>
        <dbReference type="Proteomes" id="UP000017820"/>
    </source>
</evidence>
<accession>V4HSF3</accession>
<organism evidence="2 3">
    <name type="scientific">Pseudoalteromonas luteoviolacea (strain 2ta16)</name>
    <dbReference type="NCBI Taxonomy" id="1353533"/>
    <lineage>
        <taxon>Bacteria</taxon>
        <taxon>Pseudomonadati</taxon>
        <taxon>Pseudomonadota</taxon>
        <taxon>Gammaproteobacteria</taxon>
        <taxon>Alteromonadales</taxon>
        <taxon>Pseudoalteromonadaceae</taxon>
        <taxon>Pseudoalteromonas</taxon>
    </lineage>
</organism>
<name>V4HSF3_PSEL2</name>
<proteinExistence type="predicted"/>
<dbReference type="AlphaFoldDB" id="V4HSF3"/>